<feature type="region of interest" description="Disordered" evidence="1">
    <location>
        <begin position="348"/>
        <end position="369"/>
    </location>
</feature>
<feature type="compositionally biased region" description="Low complexity" evidence="1">
    <location>
        <begin position="81"/>
        <end position="93"/>
    </location>
</feature>
<feature type="region of interest" description="Disordered" evidence="1">
    <location>
        <begin position="33"/>
        <end position="107"/>
    </location>
</feature>
<evidence type="ECO:0000256" key="1">
    <source>
        <dbReference type="SAM" id="MobiDB-lite"/>
    </source>
</evidence>
<dbReference type="EMBL" id="JAMFTS010000005">
    <property type="protein sequence ID" value="KAJ4748355.1"/>
    <property type="molecule type" value="Genomic_DNA"/>
</dbReference>
<accession>A0AAV8BYS4</accession>
<feature type="region of interest" description="Disordered" evidence="1">
    <location>
        <begin position="195"/>
        <end position="231"/>
    </location>
</feature>
<name>A0AAV8BYS4_9POAL</name>
<protein>
    <submittedName>
        <fullName evidence="2">Serine/arginine repetitive matrix-like protein</fullName>
    </submittedName>
</protein>
<feature type="compositionally biased region" description="Low complexity" evidence="1">
    <location>
        <begin position="350"/>
        <end position="362"/>
    </location>
</feature>
<keyword evidence="3" id="KW-1185">Reference proteome</keyword>
<sequence length="451" mass="48145">MGSIHPDSTIGLLPPHTLSLTVLSSNKPLLHTSFSSDDRRRSVQQMASAVASPSSPLPHPWMSPRISFSRDSTDVASDVGPTTATTTTTSISSPPIPSLPAAPSSPSADKEFIEFEFPLDDDPAKMLSADQLFSNGKLLPLRPHRASVDSCGEIRPPEAIKPRPSPAIAVESDPYVFSPKAPSCSSRWRELLGLKKAQNSPNKSDPSQRNPSSLSKTSTTHSNPVPSTSARSLKYFIHRNTRSDSALSLPLLHRDSDADSVSMSARLSLSSSSSSERNDTDLPRLSLDSEKIPPRVRQIRARLEAARAGRSPVRRANNNAVLVPPVRGASVDSPRMNSSGKIVFQGLERSSSSPGSFNGGPRPVRPRNGMERSYSANVVRVSPVLNVPVCSLRGSSKSGSVFGFGQLFSPQKKDRDSSVTGSGSGRPGSTLARTGSRVIKVEKVVSSGSRD</sequence>
<evidence type="ECO:0000313" key="3">
    <source>
        <dbReference type="Proteomes" id="UP001140206"/>
    </source>
</evidence>
<dbReference type="PANTHER" id="PTHR31722">
    <property type="entry name" value="OS06G0675200 PROTEIN"/>
    <property type="match status" value="1"/>
</dbReference>
<gene>
    <name evidence="2" type="ORF">LUZ62_082760</name>
</gene>
<proteinExistence type="predicted"/>
<dbReference type="AlphaFoldDB" id="A0AAV8BYS4"/>
<reference evidence="2" key="1">
    <citation type="submission" date="2022-08" db="EMBL/GenBank/DDBJ databases">
        <authorList>
            <person name="Marques A."/>
        </authorList>
    </citation>
    <scope>NUCLEOTIDE SEQUENCE</scope>
    <source>
        <strain evidence="2">RhyPub2mFocal</strain>
        <tissue evidence="2">Leaves</tissue>
    </source>
</reference>
<feature type="region of interest" description="Disordered" evidence="1">
    <location>
        <begin position="267"/>
        <end position="290"/>
    </location>
</feature>
<comment type="caution">
    <text evidence="2">The sequence shown here is derived from an EMBL/GenBank/DDBJ whole genome shotgun (WGS) entry which is preliminary data.</text>
</comment>
<feature type="compositionally biased region" description="Polar residues" evidence="1">
    <location>
        <begin position="197"/>
        <end position="231"/>
    </location>
</feature>
<feature type="compositionally biased region" description="Basic and acidic residues" evidence="1">
    <location>
        <begin position="276"/>
        <end position="290"/>
    </location>
</feature>
<feature type="compositionally biased region" description="Low complexity" evidence="1">
    <location>
        <begin position="43"/>
        <end position="54"/>
    </location>
</feature>
<feature type="compositionally biased region" description="Basic and acidic residues" evidence="1">
    <location>
        <begin position="439"/>
        <end position="451"/>
    </location>
</feature>
<feature type="region of interest" description="Disordered" evidence="1">
    <location>
        <begin position="403"/>
        <end position="451"/>
    </location>
</feature>
<evidence type="ECO:0000313" key="2">
    <source>
        <dbReference type="EMBL" id="KAJ4748355.1"/>
    </source>
</evidence>
<dbReference type="Proteomes" id="UP001140206">
    <property type="component" value="Chromosome 5"/>
</dbReference>
<dbReference type="PANTHER" id="PTHR31722:SF0">
    <property type="entry name" value="OS06G0675200 PROTEIN"/>
    <property type="match status" value="1"/>
</dbReference>
<organism evidence="2 3">
    <name type="scientific">Rhynchospora pubera</name>
    <dbReference type="NCBI Taxonomy" id="906938"/>
    <lineage>
        <taxon>Eukaryota</taxon>
        <taxon>Viridiplantae</taxon>
        <taxon>Streptophyta</taxon>
        <taxon>Embryophyta</taxon>
        <taxon>Tracheophyta</taxon>
        <taxon>Spermatophyta</taxon>
        <taxon>Magnoliopsida</taxon>
        <taxon>Liliopsida</taxon>
        <taxon>Poales</taxon>
        <taxon>Cyperaceae</taxon>
        <taxon>Cyperoideae</taxon>
        <taxon>Rhynchosporeae</taxon>
        <taxon>Rhynchospora</taxon>
    </lineage>
</organism>